<dbReference type="Pfam" id="PF25199">
    <property type="entry name" value="nSTAND_NTPase5"/>
    <property type="match status" value="1"/>
</dbReference>
<comment type="caution">
    <text evidence="2">The sequence shown here is derived from an EMBL/GenBank/DDBJ whole genome shotgun (WGS) entry which is preliminary data.</text>
</comment>
<dbReference type="OrthoDB" id="5480778at2"/>
<evidence type="ECO:0000259" key="1">
    <source>
        <dbReference type="Pfam" id="PF25199"/>
    </source>
</evidence>
<dbReference type="PATRIC" id="fig|1357400.3.peg.381"/>
<keyword evidence="3" id="KW-1185">Reference proteome</keyword>
<dbReference type="InterPro" id="IPR027417">
    <property type="entry name" value="P-loop_NTPase"/>
</dbReference>
<dbReference type="HOGENOM" id="CLU_017124_0_0_7"/>
<dbReference type="AlphaFoldDB" id="V8CC71"/>
<gene>
    <name evidence="2" type="ORF">HMPREF2086_00273</name>
</gene>
<organism evidence="2 3">
    <name type="scientific">Helicobacter macacae MIT 99-5501</name>
    <dbReference type="NCBI Taxonomy" id="1357400"/>
    <lineage>
        <taxon>Bacteria</taxon>
        <taxon>Pseudomonadati</taxon>
        <taxon>Campylobacterota</taxon>
        <taxon>Epsilonproteobacteria</taxon>
        <taxon>Campylobacterales</taxon>
        <taxon>Helicobacteraceae</taxon>
        <taxon>Helicobacter</taxon>
    </lineage>
</organism>
<accession>V8CC71</accession>
<dbReference type="STRING" id="1357400.HMPREF2086_00273"/>
<evidence type="ECO:0000313" key="3">
    <source>
        <dbReference type="Proteomes" id="UP000018731"/>
    </source>
</evidence>
<dbReference type="SUPFAM" id="SSF52467">
    <property type="entry name" value="DHS-like NAD/FAD-binding domain"/>
    <property type="match status" value="1"/>
</dbReference>
<dbReference type="Gene3D" id="3.40.50.300">
    <property type="entry name" value="P-loop containing nucleotide triphosphate hydrolases"/>
    <property type="match status" value="1"/>
</dbReference>
<dbReference type="eggNOG" id="COG1672">
    <property type="taxonomic scope" value="Bacteria"/>
</dbReference>
<dbReference type="Proteomes" id="UP000018731">
    <property type="component" value="Unassembled WGS sequence"/>
</dbReference>
<dbReference type="InterPro" id="IPR029035">
    <property type="entry name" value="DHS-like_NAD/FAD-binding_dom"/>
</dbReference>
<dbReference type="EMBL" id="AZJI01000001">
    <property type="protein sequence ID" value="ETD24939.1"/>
    <property type="molecule type" value="Genomic_DNA"/>
</dbReference>
<evidence type="ECO:0000313" key="2">
    <source>
        <dbReference type="EMBL" id="ETD24939.1"/>
    </source>
</evidence>
<protein>
    <recommendedName>
        <fullName evidence="1">Novel STAND NTPase 5 domain-containing protein</fullName>
    </recommendedName>
</protein>
<dbReference type="Pfam" id="PF13289">
    <property type="entry name" value="SIR2_2"/>
    <property type="match status" value="1"/>
</dbReference>
<proteinExistence type="predicted"/>
<dbReference type="SUPFAM" id="SSF52540">
    <property type="entry name" value="P-loop containing nucleoside triphosphate hydrolases"/>
    <property type="match status" value="2"/>
</dbReference>
<name>V8CC71_9HELI</name>
<sequence length="846" mass="99173">MDMQSDKLNSVIMEIFNGNAILFVGAGFSKGAVGFDDDIPTAERLAEIILKLMNRSTDSKNPKDLAHISDYFINSFCKQNESKLDEFIAMMKRTFKVTEPKKYHLDIVSVPWKFIYTTNYDDVIEQSGRAIKKMVEPLDLECEIPKYDNKTTYCLHINGRIENLKKDSLDNSFKLTHSSYLSSDGFGSQYPEWKSHFTNDLVYNSTVAIFIGYSLYDIEIEKILQQNSSIKDKVIFIQPQKSIEQENDIDDYKYKKYGHLFKIGVEEFVNKLMKYKNSLNEDTQHFISNNITCFKKYNLVFDKNTNINIDDRKIRNFFVRGALEDAILQKETISNINNSLYLVNRKSYIDEALKILENHNFLFVLGDMGNGKTVFLKQLATIIVQKGFKVYFLTNRRNISTYKKEIETISNNVTNTTYVFIDSYTNFSNLISDILPKQYKNIKYVLSSREREHHKYINNCSIINKIPELFIDKLDSSNIEQFCTIINNLAAWDLMGRGKQIQINRIHNRCKGEISNILIDIFESEQMSSRIKESFANFLQKPTIRKHLFVVCLLNVMNIPISIALIEYILDDYDLEIFRGDVFDYLVKIDILDEGNEIKPKSAVFCQFVLKHIFGADYVIKESLQLLKSLSNKRDSNILYGSDGYKVKTNLFKFNFIESILPEKGKREKLREYYENIKIDMPKMVDRSQYWLQYAMCFIAYDAIEDFKEAQRYLDAAYNVSSNKEDNRYVYKIDNQQARLYVKQSVKENDYKKAFDYFKKADTKLSRQKNDRYKFKVLRDYLNCIEQHREFFVKDESMAKEICSICNKHLKLINNDIDIDFDSYSRRGQAKSALEKIIHIFSGDSK</sequence>
<feature type="domain" description="Novel STAND NTPase 5" evidence="1">
    <location>
        <begin position="359"/>
        <end position="455"/>
    </location>
</feature>
<dbReference type="InterPro" id="IPR057574">
    <property type="entry name" value="nSTAND_NTPase5_dom"/>
</dbReference>
<reference evidence="2 3" key="1">
    <citation type="journal article" date="2014" name="Genome Announc.">
        <title>Draft genome sequences of six enterohepatic helicobacter species isolated from humans and one from rhesus macaques.</title>
        <authorList>
            <person name="Shen Z."/>
            <person name="Sheh A."/>
            <person name="Young S.K."/>
            <person name="Abouelliel A."/>
            <person name="Ward D.V."/>
            <person name="Earl A.M."/>
            <person name="Fox J.G."/>
        </authorList>
    </citation>
    <scope>NUCLEOTIDE SEQUENCE [LARGE SCALE GENOMIC DNA]</scope>
    <source>
        <strain evidence="2 3">MIT 99-5501</strain>
    </source>
</reference>